<organism evidence="1 2">
    <name type="scientific">Haloarcula salinisoli</name>
    <dbReference type="NCBI Taxonomy" id="2487746"/>
    <lineage>
        <taxon>Archaea</taxon>
        <taxon>Methanobacteriati</taxon>
        <taxon>Methanobacteriota</taxon>
        <taxon>Stenosarchaea group</taxon>
        <taxon>Halobacteria</taxon>
        <taxon>Halobacteriales</taxon>
        <taxon>Haloarculaceae</taxon>
        <taxon>Haloarcula</taxon>
    </lineage>
</organism>
<evidence type="ECO:0000313" key="1">
    <source>
        <dbReference type="EMBL" id="MBX0305750.1"/>
    </source>
</evidence>
<comment type="caution">
    <text evidence="1">The sequence shown here is derived from an EMBL/GenBank/DDBJ whole genome shotgun (WGS) entry which is preliminary data.</text>
</comment>
<gene>
    <name evidence="1" type="ORF">EGD98_19080</name>
</gene>
<name>A0A8J7YGY0_9EURY</name>
<dbReference type="EMBL" id="RKLQ01000005">
    <property type="protein sequence ID" value="MBX0305750.1"/>
    <property type="molecule type" value="Genomic_DNA"/>
</dbReference>
<sequence>MALIERECWPHVEARRVEDGLRHARFWQHVEPHKLSFWAVFDGTVLAHYPECRFKMDDQLTLSEFSAAAE</sequence>
<keyword evidence="2" id="KW-1185">Reference proteome</keyword>
<dbReference type="AlphaFoldDB" id="A0A8J7YGY0"/>
<dbReference type="RefSeq" id="WP_220589942.1">
    <property type="nucleotide sequence ID" value="NZ_RKLQ01000005.1"/>
</dbReference>
<accession>A0A8J7YGY0</accession>
<evidence type="ECO:0000313" key="2">
    <source>
        <dbReference type="Proteomes" id="UP000783863"/>
    </source>
</evidence>
<reference evidence="1" key="1">
    <citation type="submission" date="2021-06" db="EMBL/GenBank/DDBJ databases">
        <title>Halomicroarcula sp. F24A a new haloarchaeum isolated from saline soil.</title>
        <authorList>
            <person name="Duran-Viseras A."/>
            <person name="Sanchez-Porro C."/>
            <person name="Ventosa A."/>
        </authorList>
    </citation>
    <scope>NUCLEOTIDE SEQUENCE</scope>
    <source>
        <strain evidence="1">F24A</strain>
    </source>
</reference>
<proteinExistence type="predicted"/>
<protein>
    <submittedName>
        <fullName evidence="1">Uncharacterized protein</fullName>
    </submittedName>
</protein>
<dbReference type="Proteomes" id="UP000783863">
    <property type="component" value="Unassembled WGS sequence"/>
</dbReference>